<dbReference type="InterPro" id="IPR003660">
    <property type="entry name" value="HAMP_dom"/>
</dbReference>
<dbReference type="PANTHER" id="PTHR32089">
    <property type="entry name" value="METHYL-ACCEPTING CHEMOTAXIS PROTEIN MCPB"/>
    <property type="match status" value="1"/>
</dbReference>
<evidence type="ECO:0000313" key="11">
    <source>
        <dbReference type="Proteomes" id="UP000074108"/>
    </source>
</evidence>
<comment type="similarity">
    <text evidence="5">Belongs to the methyl-accepting chemotaxis (MCP) protein family.</text>
</comment>
<dbReference type="Gene3D" id="6.10.340.10">
    <property type="match status" value="1"/>
</dbReference>
<dbReference type="OrthoDB" id="2450685at2"/>
<evidence type="ECO:0000259" key="9">
    <source>
        <dbReference type="PROSITE" id="PS50885"/>
    </source>
</evidence>
<evidence type="ECO:0000256" key="7">
    <source>
        <dbReference type="SAM" id="Phobius"/>
    </source>
</evidence>
<dbReference type="Gene3D" id="1.10.287.950">
    <property type="entry name" value="Methyl-accepting chemotaxis protein"/>
    <property type="match status" value="1"/>
</dbReference>
<dbReference type="SUPFAM" id="SSF58104">
    <property type="entry name" value="Methyl-accepting chemotaxis protein (MCP) signaling domain"/>
    <property type="match status" value="1"/>
</dbReference>
<keyword evidence="2" id="KW-1003">Cell membrane</keyword>
<sequence length="550" mass="60411">MTLRKRLVMIGLLPVLLSALIISYMIFKMIQIQSSAQDDVTILLEVEQLDGKLAGAKQALSSYALSASEANRSEIEASLEQTSSLITNLSNSIGEESQKAYLTSIEEKYAVLLSASTKALDENNQPEIKRQSIRISGILNDMFMLKKEANVWYNQNVENTAKQISFIVTISIVSVIILVVVSAILSYFLSLQVVRPINRIVEQAEEVANGNLAVQLSEPKRSKYEIDKLNLAFTHMVENLRSTVESIDHIGKRVQSFTVDVKTQMDSVSESSRQVAVSTDELSRGSQSISEDIQSTATLMASLVEQFDENVEEGKKSNEASQLALISVEEGRLSVEKQKEFAHQLSHSSQDIKVAVEKFADYTTEIETAAGAVREIAEQTNLLSLNAAIEAARAGEAGKGFAVVADEVRKLAEDSRKATESISSMVQSIKYGISTIVEASNTGSNLSMEQVQSMSQTEHAFHNISTQVSNISNQLKALEEGMIYSSQQSKEVIGAVENISAVTEETAAGTEEISASTEEQLRSFEFLAERVETLEEMTNEMKQALEKFTL</sequence>
<dbReference type="PATRIC" id="fig|1150625.3.peg.256"/>
<dbReference type="STRING" id="1150625.Q75_01225"/>
<dbReference type="InterPro" id="IPR004089">
    <property type="entry name" value="MCPsignal_dom"/>
</dbReference>
<name>A0A147KC46_9BACI</name>
<dbReference type="PANTHER" id="PTHR32089:SF112">
    <property type="entry name" value="LYSOZYME-LIKE PROTEIN-RELATED"/>
    <property type="match status" value="1"/>
</dbReference>
<keyword evidence="7" id="KW-1133">Transmembrane helix</keyword>
<dbReference type="SMART" id="SM00304">
    <property type="entry name" value="HAMP"/>
    <property type="match status" value="1"/>
</dbReference>
<evidence type="ECO:0000256" key="6">
    <source>
        <dbReference type="PROSITE-ProRule" id="PRU00284"/>
    </source>
</evidence>
<dbReference type="GO" id="GO:0005886">
    <property type="term" value="C:plasma membrane"/>
    <property type="evidence" value="ECO:0007669"/>
    <property type="project" value="UniProtKB-SubCell"/>
</dbReference>
<evidence type="ECO:0000313" key="10">
    <source>
        <dbReference type="EMBL" id="KUP09094.1"/>
    </source>
</evidence>
<keyword evidence="4 6" id="KW-0807">Transducer</keyword>
<accession>A0A147KC46</accession>
<evidence type="ECO:0000256" key="1">
    <source>
        <dbReference type="ARBA" id="ARBA00004236"/>
    </source>
</evidence>
<dbReference type="RefSeq" id="WP_059350068.1">
    <property type="nucleotide sequence ID" value="NZ_LDYG01000003.1"/>
</dbReference>
<dbReference type="AlphaFoldDB" id="A0A147KC46"/>
<evidence type="ECO:0000256" key="5">
    <source>
        <dbReference type="ARBA" id="ARBA00029447"/>
    </source>
</evidence>
<feature type="domain" description="HAMP" evidence="9">
    <location>
        <begin position="191"/>
        <end position="245"/>
    </location>
</feature>
<evidence type="ECO:0000256" key="4">
    <source>
        <dbReference type="ARBA" id="ARBA00023224"/>
    </source>
</evidence>
<dbReference type="PROSITE" id="PS50111">
    <property type="entry name" value="CHEMOTAXIS_TRANSDUC_2"/>
    <property type="match status" value="1"/>
</dbReference>
<gene>
    <name evidence="10" type="ORF">Q75_01225</name>
</gene>
<dbReference type="CDD" id="cd06225">
    <property type="entry name" value="HAMP"/>
    <property type="match status" value="1"/>
</dbReference>
<evidence type="ECO:0000259" key="8">
    <source>
        <dbReference type="PROSITE" id="PS50111"/>
    </source>
</evidence>
<dbReference type="Pfam" id="PF00015">
    <property type="entry name" value="MCPsignal"/>
    <property type="match status" value="1"/>
</dbReference>
<dbReference type="PROSITE" id="PS50885">
    <property type="entry name" value="HAMP"/>
    <property type="match status" value="1"/>
</dbReference>
<feature type="domain" description="Methyl-accepting transducer" evidence="8">
    <location>
        <begin position="264"/>
        <end position="514"/>
    </location>
</feature>
<keyword evidence="7" id="KW-0812">Transmembrane</keyword>
<protein>
    <submittedName>
        <fullName evidence="10">Chemotaxis protein</fullName>
    </submittedName>
</protein>
<reference evidence="10 11" key="1">
    <citation type="journal article" date="2016" name="Front. Microbiol.">
        <title>Microevolution Analysis of Bacillus coahuilensis Unveils Differences in Phosphorus Acquisition Strategies and Their Regulation.</title>
        <authorList>
            <person name="Gomez-Lunar Z."/>
            <person name="Hernandez-Gonzalez I."/>
            <person name="Rodriguez-Torres M.D."/>
            <person name="Souza V."/>
            <person name="Olmedo-Alvarez G."/>
        </authorList>
    </citation>
    <scope>NUCLEOTIDE SEQUENCE [LARGE SCALE GENOMIC DNA]</scope>
    <source>
        <strain evidence="11">p1.1.43</strain>
    </source>
</reference>
<evidence type="ECO:0000256" key="2">
    <source>
        <dbReference type="ARBA" id="ARBA00022475"/>
    </source>
</evidence>
<dbReference type="EMBL" id="LDYG01000003">
    <property type="protein sequence ID" value="KUP09094.1"/>
    <property type="molecule type" value="Genomic_DNA"/>
</dbReference>
<feature type="transmembrane region" description="Helical" evidence="7">
    <location>
        <begin position="164"/>
        <end position="189"/>
    </location>
</feature>
<dbReference type="Proteomes" id="UP000074108">
    <property type="component" value="Unassembled WGS sequence"/>
</dbReference>
<dbReference type="GO" id="GO:0007165">
    <property type="term" value="P:signal transduction"/>
    <property type="evidence" value="ECO:0007669"/>
    <property type="project" value="UniProtKB-KW"/>
</dbReference>
<evidence type="ECO:0000256" key="3">
    <source>
        <dbReference type="ARBA" id="ARBA00023136"/>
    </source>
</evidence>
<comment type="subcellular location">
    <subcellularLocation>
        <location evidence="1">Cell membrane</location>
    </subcellularLocation>
</comment>
<comment type="caution">
    <text evidence="10">The sequence shown here is derived from an EMBL/GenBank/DDBJ whole genome shotgun (WGS) entry which is preliminary data.</text>
</comment>
<keyword evidence="3 7" id="KW-0472">Membrane</keyword>
<feature type="transmembrane region" description="Helical" evidence="7">
    <location>
        <begin position="7"/>
        <end position="27"/>
    </location>
</feature>
<dbReference type="Pfam" id="PF00672">
    <property type="entry name" value="HAMP"/>
    <property type="match status" value="1"/>
</dbReference>
<organism evidence="10 11">
    <name type="scientific">Bacillus coahuilensis p1.1.43</name>
    <dbReference type="NCBI Taxonomy" id="1150625"/>
    <lineage>
        <taxon>Bacteria</taxon>
        <taxon>Bacillati</taxon>
        <taxon>Bacillota</taxon>
        <taxon>Bacilli</taxon>
        <taxon>Bacillales</taxon>
        <taxon>Bacillaceae</taxon>
        <taxon>Bacillus</taxon>
    </lineage>
</organism>
<dbReference type="SMART" id="SM00283">
    <property type="entry name" value="MA"/>
    <property type="match status" value="1"/>
</dbReference>
<proteinExistence type="inferred from homology"/>
<keyword evidence="11" id="KW-1185">Reference proteome</keyword>